<dbReference type="Proteomes" id="UP000007800">
    <property type="component" value="Unassembled WGS sequence"/>
</dbReference>
<sequence>MYRSATANVRERFRSQDKMDEISDEIEEMTEKVKKELENLQYSLVDYQKRMRDLKP</sequence>
<evidence type="ECO:0000313" key="3">
    <source>
        <dbReference type="Proteomes" id="UP000007800"/>
    </source>
</evidence>
<dbReference type="EMBL" id="GG679899">
    <property type="protein sequence ID" value="EER07382.1"/>
    <property type="molecule type" value="Genomic_DNA"/>
</dbReference>
<keyword evidence="1" id="KW-0175">Coiled coil</keyword>
<dbReference type="RefSeq" id="XP_002775566.1">
    <property type="nucleotide sequence ID" value="XM_002775520.1"/>
</dbReference>
<dbReference type="InParanoid" id="C5L7C0"/>
<proteinExistence type="predicted"/>
<feature type="coiled-coil region" evidence="1">
    <location>
        <begin position="12"/>
        <end position="50"/>
    </location>
</feature>
<keyword evidence="3" id="KW-1185">Reference proteome</keyword>
<reference evidence="2 3" key="1">
    <citation type="submission" date="2008-07" db="EMBL/GenBank/DDBJ databases">
        <authorList>
            <person name="El-Sayed N."/>
            <person name="Caler E."/>
            <person name="Inman J."/>
            <person name="Amedeo P."/>
            <person name="Hass B."/>
            <person name="Wortman J."/>
        </authorList>
    </citation>
    <scope>NUCLEOTIDE SEQUENCE [LARGE SCALE GENOMIC DNA]</scope>
    <source>
        <strain evidence="3">ATCC 50983 / TXsc</strain>
    </source>
</reference>
<evidence type="ECO:0000313" key="2">
    <source>
        <dbReference type="EMBL" id="EER07382.1"/>
    </source>
</evidence>
<dbReference type="AlphaFoldDB" id="C5L7C0"/>
<name>C5L7C0_PERM5</name>
<dbReference type="OrthoDB" id="10525861at2759"/>
<organism evidence="3">
    <name type="scientific">Perkinsus marinus (strain ATCC 50983 / TXsc)</name>
    <dbReference type="NCBI Taxonomy" id="423536"/>
    <lineage>
        <taxon>Eukaryota</taxon>
        <taxon>Sar</taxon>
        <taxon>Alveolata</taxon>
        <taxon>Perkinsozoa</taxon>
        <taxon>Perkinsea</taxon>
        <taxon>Perkinsida</taxon>
        <taxon>Perkinsidae</taxon>
        <taxon>Perkinsus</taxon>
    </lineage>
</organism>
<evidence type="ECO:0000256" key="1">
    <source>
        <dbReference type="SAM" id="Coils"/>
    </source>
</evidence>
<protein>
    <submittedName>
        <fullName evidence="2">Uncharacterized protein</fullName>
    </submittedName>
</protein>
<accession>C5L7C0</accession>
<gene>
    <name evidence="2" type="ORF">Pmar_PMAR020546</name>
</gene>
<dbReference type="GeneID" id="9060226"/>